<name>A0A8J4XLL3_CHIOP</name>
<dbReference type="EMBL" id="JACEEZ010024594">
    <property type="protein sequence ID" value="KAG0710005.1"/>
    <property type="molecule type" value="Genomic_DNA"/>
</dbReference>
<feature type="region of interest" description="Disordered" evidence="1">
    <location>
        <begin position="68"/>
        <end position="87"/>
    </location>
</feature>
<feature type="compositionally biased region" description="Basic and acidic residues" evidence="1">
    <location>
        <begin position="15"/>
        <end position="24"/>
    </location>
</feature>
<dbReference type="OrthoDB" id="6434442at2759"/>
<organism evidence="2 3">
    <name type="scientific">Chionoecetes opilio</name>
    <name type="common">Atlantic snow crab</name>
    <name type="synonym">Cancer opilio</name>
    <dbReference type="NCBI Taxonomy" id="41210"/>
    <lineage>
        <taxon>Eukaryota</taxon>
        <taxon>Metazoa</taxon>
        <taxon>Ecdysozoa</taxon>
        <taxon>Arthropoda</taxon>
        <taxon>Crustacea</taxon>
        <taxon>Multicrustacea</taxon>
        <taxon>Malacostraca</taxon>
        <taxon>Eumalacostraca</taxon>
        <taxon>Eucarida</taxon>
        <taxon>Decapoda</taxon>
        <taxon>Pleocyemata</taxon>
        <taxon>Brachyura</taxon>
        <taxon>Eubrachyura</taxon>
        <taxon>Majoidea</taxon>
        <taxon>Majidae</taxon>
        <taxon>Chionoecetes</taxon>
    </lineage>
</organism>
<accession>A0A8J4XLL3</accession>
<dbReference type="AlphaFoldDB" id="A0A8J4XLL3"/>
<dbReference type="Proteomes" id="UP000770661">
    <property type="component" value="Unassembled WGS sequence"/>
</dbReference>
<sequence>MAPHHEVAAAGPARRLADKEKPAKTESGGDAGGAQHAVNLSVQVGVSAERLRDMPLLWPEGHFLAPVSGPHPPGRRSSAHPSLGTSPLPPCSDRWRVEMAASLPVVISCSRPRATCPYTAWRTLGRKCLWRVAYCWGTSAYPNVTPGYTHGSHPRCRGQHATPGNHHLSGLRGDCLHHRVHLHS</sequence>
<gene>
    <name evidence="2" type="ORF">GWK47_002606</name>
</gene>
<keyword evidence="3" id="KW-1185">Reference proteome</keyword>
<protein>
    <submittedName>
        <fullName evidence="2">Uncharacterized protein</fullName>
    </submittedName>
</protein>
<evidence type="ECO:0000313" key="2">
    <source>
        <dbReference type="EMBL" id="KAG0710005.1"/>
    </source>
</evidence>
<proteinExistence type="predicted"/>
<comment type="caution">
    <text evidence="2">The sequence shown here is derived from an EMBL/GenBank/DDBJ whole genome shotgun (WGS) entry which is preliminary data.</text>
</comment>
<reference evidence="2" key="1">
    <citation type="submission" date="2020-07" db="EMBL/GenBank/DDBJ databases">
        <title>The High-quality genome of the commercially important snow crab, Chionoecetes opilio.</title>
        <authorList>
            <person name="Jeong J.-H."/>
            <person name="Ryu S."/>
        </authorList>
    </citation>
    <scope>NUCLEOTIDE SEQUENCE</scope>
    <source>
        <strain evidence="2">MADBK_172401_WGS</strain>
        <tissue evidence="2">Digestive gland</tissue>
    </source>
</reference>
<feature type="region of interest" description="Disordered" evidence="1">
    <location>
        <begin position="1"/>
        <end position="36"/>
    </location>
</feature>
<evidence type="ECO:0000256" key="1">
    <source>
        <dbReference type="SAM" id="MobiDB-lite"/>
    </source>
</evidence>
<evidence type="ECO:0000313" key="3">
    <source>
        <dbReference type="Proteomes" id="UP000770661"/>
    </source>
</evidence>